<organism evidence="2 3">
    <name type="scientific">Vibrio vulnificus</name>
    <dbReference type="NCBI Taxonomy" id="672"/>
    <lineage>
        <taxon>Bacteria</taxon>
        <taxon>Pseudomonadati</taxon>
        <taxon>Pseudomonadota</taxon>
        <taxon>Gammaproteobacteria</taxon>
        <taxon>Vibrionales</taxon>
        <taxon>Vibrionaceae</taxon>
        <taxon>Vibrio</taxon>
    </lineage>
</organism>
<keyword evidence="1" id="KW-1133">Transmembrane helix</keyword>
<gene>
    <name evidence="2" type="ORF">FORC53_5486</name>
</gene>
<sequence>MTLFFITLQCVGFTLALVLGSLGYGGGAFWDLSHLRPIFNEAILTSLLMPFAICLMIFRLEFLKEIFKKEK</sequence>
<dbReference type="EMBL" id="CP019292">
    <property type="protein sequence ID" value="AXX63825.1"/>
    <property type="molecule type" value="Genomic_DNA"/>
</dbReference>
<evidence type="ECO:0000256" key="1">
    <source>
        <dbReference type="SAM" id="Phobius"/>
    </source>
</evidence>
<feature type="transmembrane region" description="Helical" evidence="1">
    <location>
        <begin position="44"/>
        <end position="62"/>
    </location>
</feature>
<evidence type="ECO:0000313" key="2">
    <source>
        <dbReference type="EMBL" id="AXX63825.1"/>
    </source>
</evidence>
<dbReference type="RefSeq" id="WP_054389075.1">
    <property type="nucleotide sequence ID" value="NZ_CP019292.1"/>
</dbReference>
<reference evidence="2 3" key="1">
    <citation type="submission" date="2017-03" db="EMBL/GenBank/DDBJ databases">
        <title>Complete Genome Sequence of Vibrio vulnificus FORC_053.</title>
        <authorList>
            <consortium name="Food-borne Pathogen Omics Research Center"/>
            <person name="Chung H.Y."/>
            <person name="Na E.J."/>
            <person name="Song J.S."/>
            <person name="Kim H."/>
            <person name="Lee J.-H."/>
            <person name="Ryu S."/>
            <person name="Choi S.H."/>
        </authorList>
    </citation>
    <scope>NUCLEOTIDE SEQUENCE [LARGE SCALE GENOMIC DNA]</scope>
    <source>
        <strain evidence="2 3">FORC_053</strain>
    </source>
</reference>
<protein>
    <submittedName>
        <fullName evidence="2">Uncharacterized protein</fullName>
    </submittedName>
</protein>
<proteinExistence type="predicted"/>
<dbReference type="Proteomes" id="UP000263418">
    <property type="component" value="Chromosome 3"/>
</dbReference>
<accession>A0AAN1PVZ4</accession>
<evidence type="ECO:0000313" key="3">
    <source>
        <dbReference type="Proteomes" id="UP000263418"/>
    </source>
</evidence>
<keyword evidence="1" id="KW-0472">Membrane</keyword>
<dbReference type="AlphaFoldDB" id="A0AAN1PVZ4"/>
<keyword evidence="1" id="KW-0812">Transmembrane</keyword>
<name>A0AAN1PVZ4_VIBVL</name>